<dbReference type="Proteomes" id="UP000076727">
    <property type="component" value="Unassembled WGS sequence"/>
</dbReference>
<reference evidence="12 13" key="1">
    <citation type="journal article" date="2016" name="Mol. Biol. Evol.">
        <title>Comparative Genomics of Early-Diverging Mushroom-Forming Fungi Provides Insights into the Origins of Lignocellulose Decay Capabilities.</title>
        <authorList>
            <person name="Nagy L.G."/>
            <person name="Riley R."/>
            <person name="Tritt A."/>
            <person name="Adam C."/>
            <person name="Daum C."/>
            <person name="Floudas D."/>
            <person name="Sun H."/>
            <person name="Yadav J.S."/>
            <person name="Pangilinan J."/>
            <person name="Larsson K.H."/>
            <person name="Matsuura K."/>
            <person name="Barry K."/>
            <person name="Labutti K."/>
            <person name="Kuo R."/>
            <person name="Ohm R.A."/>
            <person name="Bhattacharya S.S."/>
            <person name="Shirouzu T."/>
            <person name="Yoshinaga Y."/>
            <person name="Martin F.M."/>
            <person name="Grigoriev I.V."/>
            <person name="Hibbett D.S."/>
        </authorList>
    </citation>
    <scope>NUCLEOTIDE SEQUENCE [LARGE SCALE GENOMIC DNA]</scope>
    <source>
        <strain evidence="12 13">L-15889</strain>
    </source>
</reference>
<comment type="function">
    <text evidence="11">Component of the ubiquinol-cytochrome c oxidoreductase, a multisubunit transmembrane complex that is part of the mitochondrial electron transport chain which drives oxidative phosphorylation. The complex plays an important role in the uptake of multiple carbon sources present in different host niches.</text>
</comment>
<dbReference type="PANTHER" id="PTHR12119:SF2">
    <property type="entry name" value="CYTOCHROME B-C1 COMPLEX SUBUNIT 8"/>
    <property type="match status" value="1"/>
</dbReference>
<evidence type="ECO:0000256" key="6">
    <source>
        <dbReference type="ARBA" id="ARBA00022792"/>
    </source>
</evidence>
<dbReference type="Pfam" id="PF02939">
    <property type="entry name" value="UcrQ"/>
    <property type="match status" value="1"/>
</dbReference>
<comment type="subunit">
    <text evidence="11">Component of the ubiquinol-cytochrome c oxidoreductase (cytochrome b-c1 complex, complex III, CIII), a multisubunit enzyme composed of 3 respiratory subunits cytochrome b, cytochrome c1 and Rieske protein, 2 core protein subunits, and additional low-molecular weight protein subunits. The complex exists as an obligatory dimer and forms supercomplexes (SCs) in the inner mitochondrial membrane with cytochrome c oxidase (complex IV, CIV).</text>
</comment>
<proteinExistence type="inferred from homology"/>
<evidence type="ECO:0000256" key="10">
    <source>
        <dbReference type="ARBA" id="ARBA00023136"/>
    </source>
</evidence>
<evidence type="ECO:0000256" key="4">
    <source>
        <dbReference type="ARBA" id="ARBA00022660"/>
    </source>
</evidence>
<dbReference type="PANTHER" id="PTHR12119">
    <property type="entry name" value="UBIQUINOL-CYTOCHROME C REDUCTASE COMPLEX UBIQUINONE-BINDING PROTEIN QP-C"/>
    <property type="match status" value="1"/>
</dbReference>
<dbReference type="GO" id="GO:0045275">
    <property type="term" value="C:respiratory chain complex III"/>
    <property type="evidence" value="ECO:0007669"/>
    <property type="project" value="UniProtKB-UniRule"/>
</dbReference>
<dbReference type="OrthoDB" id="6683853at2759"/>
<keyword evidence="9 11" id="KW-0496">Mitochondrion</keyword>
<name>A0A165LHM1_9APHY</name>
<dbReference type="AlphaFoldDB" id="A0A165LHM1"/>
<feature type="transmembrane region" description="Helical" evidence="11">
    <location>
        <begin position="64"/>
        <end position="81"/>
    </location>
</feature>
<dbReference type="InterPro" id="IPR036642">
    <property type="entry name" value="Cyt_bc1_su8_sf"/>
</dbReference>
<keyword evidence="3 11" id="KW-0813">Transport</keyword>
<keyword evidence="4 11" id="KW-0679">Respiratory chain</keyword>
<keyword evidence="5 11" id="KW-0812">Transmembrane</keyword>
<evidence type="ECO:0000256" key="3">
    <source>
        <dbReference type="ARBA" id="ARBA00022448"/>
    </source>
</evidence>
<dbReference type="GO" id="GO:0005743">
    <property type="term" value="C:mitochondrial inner membrane"/>
    <property type="evidence" value="ECO:0007669"/>
    <property type="project" value="UniProtKB-SubCell"/>
</dbReference>
<dbReference type="GO" id="GO:0006122">
    <property type="term" value="P:mitochondrial electron transport, ubiquinol to cytochrome c"/>
    <property type="evidence" value="ECO:0007669"/>
    <property type="project" value="UniProtKB-UniRule"/>
</dbReference>
<accession>A0A165LHM1</accession>
<evidence type="ECO:0000256" key="1">
    <source>
        <dbReference type="ARBA" id="ARBA00004434"/>
    </source>
</evidence>
<evidence type="ECO:0000256" key="9">
    <source>
        <dbReference type="ARBA" id="ARBA00023128"/>
    </source>
</evidence>
<dbReference type="InterPro" id="IPR004205">
    <property type="entry name" value="Cyt_bc1_su8"/>
</dbReference>
<keyword evidence="8 11" id="KW-1133">Transmembrane helix</keyword>
<evidence type="ECO:0000256" key="11">
    <source>
        <dbReference type="RuleBase" id="RU368118"/>
    </source>
</evidence>
<dbReference type="SUPFAM" id="SSF81508">
    <property type="entry name" value="Ubiquinone-binding protein QP-C of cytochrome bc1 complex (Ubiquinol-cytochrome c reductase)"/>
    <property type="match status" value="1"/>
</dbReference>
<organism evidence="12 13">
    <name type="scientific">Daedalea quercina L-15889</name>
    <dbReference type="NCBI Taxonomy" id="1314783"/>
    <lineage>
        <taxon>Eukaryota</taxon>
        <taxon>Fungi</taxon>
        <taxon>Dikarya</taxon>
        <taxon>Basidiomycota</taxon>
        <taxon>Agaricomycotina</taxon>
        <taxon>Agaricomycetes</taxon>
        <taxon>Polyporales</taxon>
        <taxon>Fomitopsis</taxon>
    </lineage>
</organism>
<sequence length="101" mass="11878">MRPTQIRHSDMPGPRVYNLWWGDRTLPRQKGITQYAMSPVRQRAAYHMLRNWIFNGYRRMSGQVGYWIIPFGLGYGTYAWAKRYDAYLNSKAGHIAAQAEH</sequence>
<evidence type="ECO:0000313" key="12">
    <source>
        <dbReference type="EMBL" id="KZT64430.1"/>
    </source>
</evidence>
<protein>
    <recommendedName>
        <fullName evidence="11">Cytochrome b-c1 complex subunit 8</fullName>
    </recommendedName>
    <alternativeName>
        <fullName evidence="11">Complex III subunit 8</fullName>
    </alternativeName>
</protein>
<dbReference type="EMBL" id="KV429129">
    <property type="protein sequence ID" value="KZT64430.1"/>
    <property type="molecule type" value="Genomic_DNA"/>
</dbReference>
<dbReference type="STRING" id="1314783.A0A165LHM1"/>
<comment type="subcellular location">
    <subcellularLocation>
        <location evidence="1 11">Mitochondrion inner membrane</location>
        <topology evidence="1 11">Single-pass membrane protein</topology>
    </subcellularLocation>
</comment>
<keyword evidence="7 11" id="KW-0249">Electron transport</keyword>
<gene>
    <name evidence="12" type="ORF">DAEQUDRAFT_732664</name>
</gene>
<evidence type="ECO:0000256" key="2">
    <source>
        <dbReference type="ARBA" id="ARBA00007668"/>
    </source>
</evidence>
<evidence type="ECO:0000256" key="7">
    <source>
        <dbReference type="ARBA" id="ARBA00022982"/>
    </source>
</evidence>
<evidence type="ECO:0000256" key="8">
    <source>
        <dbReference type="ARBA" id="ARBA00022989"/>
    </source>
</evidence>
<evidence type="ECO:0000313" key="13">
    <source>
        <dbReference type="Proteomes" id="UP000076727"/>
    </source>
</evidence>
<evidence type="ECO:0000256" key="5">
    <source>
        <dbReference type="ARBA" id="ARBA00022692"/>
    </source>
</evidence>
<keyword evidence="10 11" id="KW-0472">Membrane</keyword>
<dbReference type="Gene3D" id="1.20.5.210">
    <property type="entry name" value="Cytochrome b-c1 complex subunit 8"/>
    <property type="match status" value="1"/>
</dbReference>
<keyword evidence="6 11" id="KW-0999">Mitochondrion inner membrane</keyword>
<comment type="similarity">
    <text evidence="2 11">Belongs to the UQCRQ/QCR8 family.</text>
</comment>
<keyword evidence="13" id="KW-1185">Reference proteome</keyword>